<evidence type="ECO:0000313" key="2">
    <source>
        <dbReference type="Proteomes" id="UP001161757"/>
    </source>
</evidence>
<gene>
    <name evidence="1" type="ORF">HRR80_007075</name>
</gene>
<sequence>MAKIHTEQVKEPHFHLSSRASLHITPHTTKVLDIHSINQSINQSTQPAKFSSQARVTIKQEKETWLGPE</sequence>
<reference evidence="1" key="1">
    <citation type="submission" date="2023-01" db="EMBL/GenBank/DDBJ databases">
        <title>Exophiala dermititidis isolated from Cystic Fibrosis Patient.</title>
        <authorList>
            <person name="Kurbessoian T."/>
            <person name="Crocker A."/>
            <person name="Murante D."/>
            <person name="Hogan D.A."/>
            <person name="Stajich J.E."/>
        </authorList>
    </citation>
    <scope>NUCLEOTIDE SEQUENCE</scope>
    <source>
        <strain evidence="1">Ex8</strain>
    </source>
</reference>
<proteinExistence type="predicted"/>
<dbReference type="Proteomes" id="UP001161757">
    <property type="component" value="Unassembled WGS sequence"/>
</dbReference>
<accession>A0AAN6ES66</accession>
<dbReference type="AlphaFoldDB" id="A0AAN6ES66"/>
<name>A0AAN6ES66_EXODE</name>
<dbReference type="EMBL" id="JAJGCB010000016">
    <property type="protein sequence ID" value="KAJ8988870.1"/>
    <property type="molecule type" value="Genomic_DNA"/>
</dbReference>
<comment type="caution">
    <text evidence="1">The sequence shown here is derived from an EMBL/GenBank/DDBJ whole genome shotgun (WGS) entry which is preliminary data.</text>
</comment>
<evidence type="ECO:0000313" key="1">
    <source>
        <dbReference type="EMBL" id="KAJ8988870.1"/>
    </source>
</evidence>
<protein>
    <submittedName>
        <fullName evidence="1">Uncharacterized protein</fullName>
    </submittedName>
</protein>
<organism evidence="1 2">
    <name type="scientific">Exophiala dermatitidis</name>
    <name type="common">Black yeast-like fungus</name>
    <name type="synonym">Wangiella dermatitidis</name>
    <dbReference type="NCBI Taxonomy" id="5970"/>
    <lineage>
        <taxon>Eukaryota</taxon>
        <taxon>Fungi</taxon>
        <taxon>Dikarya</taxon>
        <taxon>Ascomycota</taxon>
        <taxon>Pezizomycotina</taxon>
        <taxon>Eurotiomycetes</taxon>
        <taxon>Chaetothyriomycetidae</taxon>
        <taxon>Chaetothyriales</taxon>
        <taxon>Herpotrichiellaceae</taxon>
        <taxon>Exophiala</taxon>
    </lineage>
</organism>